<dbReference type="AlphaFoldDB" id="A0A928VWR9"/>
<protein>
    <submittedName>
        <fullName evidence="1">(2Fe-2S) ferredoxin domain-containing protein</fullName>
    </submittedName>
</protein>
<dbReference type="Proteomes" id="UP000621799">
    <property type="component" value="Unassembled WGS sequence"/>
</dbReference>
<sequence length="194" mass="21491">MGKAKYQLESDFSLQGQIVNIVRKDNFTPKRVQLSTEDGQFFIKLAKPLRATVPFLAPGDWVSIAGTRKIKKGRNEFKAEELTPLSAGGELSSRKVSPLPVGKEKKILTQGKILVCQKSDCCKRGGKAVYQALEKAIDDRGLSDRVDIKKTGCLKHCKAGPNLVFMPSKTRHSRIRPAEVSELVDKHFLATANR</sequence>
<evidence type="ECO:0000313" key="1">
    <source>
        <dbReference type="EMBL" id="MBE9041556.1"/>
    </source>
</evidence>
<dbReference type="EMBL" id="JADEXN010000211">
    <property type="protein sequence ID" value="MBE9041556.1"/>
    <property type="molecule type" value="Genomic_DNA"/>
</dbReference>
<dbReference type="CDD" id="cd02980">
    <property type="entry name" value="TRX_Fd_family"/>
    <property type="match status" value="1"/>
</dbReference>
<accession>A0A928VWR9</accession>
<name>A0A928VWR9_9CYAN</name>
<reference evidence="1" key="1">
    <citation type="submission" date="2020-10" db="EMBL/GenBank/DDBJ databases">
        <authorList>
            <person name="Castelo-Branco R."/>
            <person name="Eusebio N."/>
            <person name="Adriana R."/>
            <person name="Vieira A."/>
            <person name="Brugerolle De Fraissinette N."/>
            <person name="Rezende De Castro R."/>
            <person name="Schneider M.P."/>
            <person name="Vasconcelos V."/>
            <person name="Leao P.N."/>
        </authorList>
    </citation>
    <scope>NUCLEOTIDE SEQUENCE</scope>
    <source>
        <strain evidence="1">LEGE 11467</strain>
    </source>
</reference>
<keyword evidence="2" id="KW-1185">Reference proteome</keyword>
<gene>
    <name evidence="1" type="ORF">IQ235_12275</name>
</gene>
<dbReference type="SUPFAM" id="SSF52833">
    <property type="entry name" value="Thioredoxin-like"/>
    <property type="match status" value="1"/>
</dbReference>
<proteinExistence type="predicted"/>
<dbReference type="InterPro" id="IPR036249">
    <property type="entry name" value="Thioredoxin-like_sf"/>
</dbReference>
<dbReference type="Gene3D" id="3.40.30.10">
    <property type="entry name" value="Glutaredoxin"/>
    <property type="match status" value="1"/>
</dbReference>
<comment type="caution">
    <text evidence="1">The sequence shown here is derived from an EMBL/GenBank/DDBJ whole genome shotgun (WGS) entry which is preliminary data.</text>
</comment>
<dbReference type="RefSeq" id="WP_264321759.1">
    <property type="nucleotide sequence ID" value="NZ_JADEXN010000211.1"/>
</dbReference>
<evidence type="ECO:0000313" key="2">
    <source>
        <dbReference type="Proteomes" id="UP000621799"/>
    </source>
</evidence>
<organism evidence="1 2">
    <name type="scientific">Zarconia navalis LEGE 11467</name>
    <dbReference type="NCBI Taxonomy" id="1828826"/>
    <lineage>
        <taxon>Bacteria</taxon>
        <taxon>Bacillati</taxon>
        <taxon>Cyanobacteriota</taxon>
        <taxon>Cyanophyceae</taxon>
        <taxon>Oscillatoriophycideae</taxon>
        <taxon>Oscillatoriales</taxon>
        <taxon>Oscillatoriales incertae sedis</taxon>
        <taxon>Zarconia</taxon>
        <taxon>Zarconia navalis</taxon>
    </lineage>
</organism>